<keyword evidence="2" id="KW-0732">Signal</keyword>
<reference evidence="4 5" key="1">
    <citation type="submission" date="2022-10" db="EMBL/GenBank/DDBJ databases">
        <title>The complete genomes of actinobacterial strains from the NBC collection.</title>
        <authorList>
            <person name="Joergensen T.S."/>
            <person name="Alvarez Arevalo M."/>
            <person name="Sterndorff E.B."/>
            <person name="Faurdal D."/>
            <person name="Vuksanovic O."/>
            <person name="Mourched A.-S."/>
            <person name="Charusanti P."/>
            <person name="Shaw S."/>
            <person name="Blin K."/>
            <person name="Weber T."/>
        </authorList>
    </citation>
    <scope>NUCLEOTIDE SEQUENCE [LARGE SCALE GENOMIC DNA]</scope>
    <source>
        <strain evidence="4 5">NBC_01247</strain>
    </source>
</reference>
<evidence type="ECO:0000259" key="3">
    <source>
        <dbReference type="Pfam" id="PF05305"/>
    </source>
</evidence>
<evidence type="ECO:0000313" key="4">
    <source>
        <dbReference type="EMBL" id="WUS60993.1"/>
    </source>
</evidence>
<evidence type="ECO:0000256" key="2">
    <source>
        <dbReference type="SAM" id="SignalP"/>
    </source>
</evidence>
<sequence length="153" mass="15325">MRLCIGVVATVIVLAISGSFSDDSVTTPSSAPSPVRSSKAPALAATPPKTPTPSTTASSSTIDAKVAKAAAEGLYTSNVGRQAPSLQGVPPADLADEGYSICKLLRSGQSMKDVVARVRLGFEPAEAGAMIGAAPVLCPEQTDKVAASVVTLG</sequence>
<name>A0ABZ1WJR0_9ACTN</name>
<evidence type="ECO:0000256" key="1">
    <source>
        <dbReference type="SAM" id="MobiDB-lite"/>
    </source>
</evidence>
<evidence type="ECO:0000313" key="5">
    <source>
        <dbReference type="Proteomes" id="UP001432014"/>
    </source>
</evidence>
<accession>A0ABZ1WJR0</accession>
<dbReference type="Proteomes" id="UP001432014">
    <property type="component" value="Chromosome"/>
</dbReference>
<keyword evidence="5" id="KW-1185">Reference proteome</keyword>
<feature type="region of interest" description="Disordered" evidence="1">
    <location>
        <begin position="22"/>
        <end position="61"/>
    </location>
</feature>
<protein>
    <submittedName>
        <fullName evidence="4">DUF732 domain-containing protein</fullName>
    </submittedName>
</protein>
<gene>
    <name evidence="4" type="ORF">OG469_39190</name>
</gene>
<dbReference type="EMBL" id="CP108482">
    <property type="protein sequence ID" value="WUS60993.1"/>
    <property type="molecule type" value="Genomic_DNA"/>
</dbReference>
<feature type="domain" description="DUF732" evidence="3">
    <location>
        <begin position="86"/>
        <end position="140"/>
    </location>
</feature>
<proteinExistence type="predicted"/>
<dbReference type="Pfam" id="PF05305">
    <property type="entry name" value="DUF732"/>
    <property type="match status" value="1"/>
</dbReference>
<feature type="chain" id="PRO_5045191599" evidence="2">
    <location>
        <begin position="22"/>
        <end position="153"/>
    </location>
</feature>
<feature type="signal peptide" evidence="2">
    <location>
        <begin position="1"/>
        <end position="21"/>
    </location>
</feature>
<dbReference type="InterPro" id="IPR007969">
    <property type="entry name" value="DUF732"/>
</dbReference>
<organism evidence="4 5">
    <name type="scientific">Kitasatospora herbaricolor</name>
    <dbReference type="NCBI Taxonomy" id="68217"/>
    <lineage>
        <taxon>Bacteria</taxon>
        <taxon>Bacillati</taxon>
        <taxon>Actinomycetota</taxon>
        <taxon>Actinomycetes</taxon>
        <taxon>Kitasatosporales</taxon>
        <taxon>Streptomycetaceae</taxon>
        <taxon>Kitasatospora</taxon>
    </lineage>
</organism>
<dbReference type="RefSeq" id="WP_329611651.1">
    <property type="nucleotide sequence ID" value="NZ_CP108482.1"/>
</dbReference>